<dbReference type="Proteomes" id="UP001596122">
    <property type="component" value="Unassembled WGS sequence"/>
</dbReference>
<gene>
    <name evidence="1" type="ORF">ACFPJ6_02465</name>
</gene>
<sequence>MTTLTRTPQFQYRVLVVGRGVDRAAVRQQLTDEAEYGKWELARTRVYVGGARKMWLRRRVMRVERTI</sequence>
<dbReference type="EMBL" id="JBHSLD010000004">
    <property type="protein sequence ID" value="MFC5379644.1"/>
    <property type="molecule type" value="Genomic_DNA"/>
</dbReference>
<evidence type="ECO:0000313" key="1">
    <source>
        <dbReference type="EMBL" id="MFC5379644.1"/>
    </source>
</evidence>
<reference evidence="2" key="1">
    <citation type="journal article" date="2019" name="Int. J. Syst. Evol. Microbiol.">
        <title>The Global Catalogue of Microorganisms (GCM) 10K type strain sequencing project: providing services to taxonomists for standard genome sequencing and annotation.</title>
        <authorList>
            <consortium name="The Broad Institute Genomics Platform"/>
            <consortium name="The Broad Institute Genome Sequencing Center for Infectious Disease"/>
            <person name="Wu L."/>
            <person name="Ma J."/>
        </authorList>
    </citation>
    <scope>NUCLEOTIDE SEQUENCE [LARGE SCALE GENOMIC DNA]</scope>
    <source>
        <strain evidence="2">CCUG 43114</strain>
    </source>
</reference>
<accession>A0ABW0GIQ7</accession>
<dbReference type="Pfam" id="PF18963">
    <property type="entry name" value="DUF5703"/>
    <property type="match status" value="1"/>
</dbReference>
<evidence type="ECO:0000313" key="2">
    <source>
        <dbReference type="Proteomes" id="UP001596122"/>
    </source>
</evidence>
<name>A0ABW0GIQ7_9MICO</name>
<proteinExistence type="predicted"/>
<comment type="caution">
    <text evidence="1">The sequence shown here is derived from an EMBL/GenBank/DDBJ whole genome shotgun (WGS) entry which is preliminary data.</text>
</comment>
<dbReference type="InterPro" id="IPR043758">
    <property type="entry name" value="DUF5703"/>
</dbReference>
<keyword evidence="2" id="KW-1185">Reference proteome</keyword>
<organism evidence="1 2">
    <name type="scientific">Aquipuribacter nitratireducens</name>
    <dbReference type="NCBI Taxonomy" id="650104"/>
    <lineage>
        <taxon>Bacteria</taxon>
        <taxon>Bacillati</taxon>
        <taxon>Actinomycetota</taxon>
        <taxon>Actinomycetes</taxon>
        <taxon>Micrococcales</taxon>
        <taxon>Intrasporangiaceae</taxon>
        <taxon>Aquipuribacter</taxon>
    </lineage>
</organism>
<protein>
    <submittedName>
        <fullName evidence="1">DUF5703 family protein</fullName>
    </submittedName>
</protein>
<dbReference type="RefSeq" id="WP_340268856.1">
    <property type="nucleotide sequence ID" value="NZ_JBBEOG010000003.1"/>
</dbReference>